<evidence type="ECO:0000313" key="6">
    <source>
        <dbReference type="Proteomes" id="UP000001555"/>
    </source>
</evidence>
<dbReference type="Pfam" id="PF00651">
    <property type="entry name" value="BTB"/>
    <property type="match status" value="1"/>
</dbReference>
<dbReference type="VEuPathDB" id="VectorBase:ISCI019390"/>
<evidence type="ECO:0000256" key="2">
    <source>
        <dbReference type="ARBA" id="ARBA00022786"/>
    </source>
</evidence>
<dbReference type="PANTHER" id="PTHR45774">
    <property type="entry name" value="BTB/POZ DOMAIN-CONTAINING"/>
    <property type="match status" value="1"/>
</dbReference>
<dbReference type="STRING" id="6945.B7PTI7"/>
<dbReference type="GO" id="GO:0022008">
    <property type="term" value="P:neurogenesis"/>
    <property type="evidence" value="ECO:0000318"/>
    <property type="project" value="GO_Central"/>
</dbReference>
<dbReference type="InterPro" id="IPR011705">
    <property type="entry name" value="BACK"/>
</dbReference>
<protein>
    <submittedName>
        <fullName evidence="4 5">BTB/POZ domain-containing protein, putative</fullName>
    </submittedName>
</protein>
<dbReference type="VEuPathDB" id="VectorBase:ISCW019390"/>
<dbReference type="PaxDb" id="6945-B7PTI7"/>
<organism>
    <name type="scientific">Ixodes scapularis</name>
    <name type="common">Black-legged tick</name>
    <name type="synonym">Deer tick</name>
    <dbReference type="NCBI Taxonomy" id="6945"/>
    <lineage>
        <taxon>Eukaryota</taxon>
        <taxon>Metazoa</taxon>
        <taxon>Ecdysozoa</taxon>
        <taxon>Arthropoda</taxon>
        <taxon>Chelicerata</taxon>
        <taxon>Arachnida</taxon>
        <taxon>Acari</taxon>
        <taxon>Parasitiformes</taxon>
        <taxon>Ixodida</taxon>
        <taxon>Ixodoidea</taxon>
        <taxon>Ixodidae</taxon>
        <taxon>Ixodinae</taxon>
        <taxon>Ixodes</taxon>
    </lineage>
</organism>
<comment type="pathway">
    <text evidence="1">Protein modification; protein ubiquitination.</text>
</comment>
<dbReference type="SMART" id="SM00225">
    <property type="entry name" value="BTB"/>
    <property type="match status" value="1"/>
</dbReference>
<name>B7PTI7_IXOSC</name>
<dbReference type="EnsemblMetazoa" id="ISCW019390-RA">
    <property type="protein sequence ID" value="ISCW019390-PA"/>
    <property type="gene ID" value="ISCW019390"/>
</dbReference>
<dbReference type="Proteomes" id="UP000001555">
    <property type="component" value="Unassembled WGS sequence"/>
</dbReference>
<dbReference type="VEuPathDB" id="VectorBase:ISCP_025897"/>
<reference evidence="5" key="2">
    <citation type="submission" date="2020-05" db="UniProtKB">
        <authorList>
            <consortium name="EnsemblMetazoa"/>
        </authorList>
    </citation>
    <scope>IDENTIFICATION</scope>
    <source>
        <strain evidence="5">wikel</strain>
    </source>
</reference>
<evidence type="ECO:0000259" key="3">
    <source>
        <dbReference type="PROSITE" id="PS50097"/>
    </source>
</evidence>
<dbReference type="EMBL" id="ABJB010836154">
    <property type="status" value="NOT_ANNOTATED_CDS"/>
    <property type="molecule type" value="Genomic_DNA"/>
</dbReference>
<dbReference type="OrthoDB" id="6415400at2759"/>
<dbReference type="InParanoid" id="B7PTI7"/>
<dbReference type="PROSITE" id="PS50097">
    <property type="entry name" value="BTB"/>
    <property type="match status" value="1"/>
</dbReference>
<feature type="domain" description="BTB" evidence="3">
    <location>
        <begin position="58"/>
        <end position="129"/>
    </location>
</feature>
<dbReference type="PANTHER" id="PTHR45774:SF4">
    <property type="entry name" value="AXUNDEAD, ISOFORM F"/>
    <property type="match status" value="1"/>
</dbReference>
<accession>B7PTI7</accession>
<dbReference type="KEGG" id="isc:8031140"/>
<keyword evidence="2" id="KW-0833">Ubl conjugation pathway</keyword>
<dbReference type="EMBL" id="DS785868">
    <property type="protein sequence ID" value="EEC09909.1"/>
    <property type="molecule type" value="Genomic_DNA"/>
</dbReference>
<dbReference type="EMBL" id="ABJB010300778">
    <property type="status" value="NOT_ANNOTATED_CDS"/>
    <property type="molecule type" value="Genomic_DNA"/>
</dbReference>
<dbReference type="GO" id="GO:0005829">
    <property type="term" value="C:cytosol"/>
    <property type="evidence" value="ECO:0000318"/>
    <property type="project" value="GO_Central"/>
</dbReference>
<dbReference type="Gene3D" id="3.30.710.10">
    <property type="entry name" value="Potassium Channel Kv1.1, Chain A"/>
    <property type="match status" value="1"/>
</dbReference>
<dbReference type="InterPro" id="IPR000210">
    <property type="entry name" value="BTB/POZ_dom"/>
</dbReference>
<dbReference type="AlphaFoldDB" id="B7PTI7"/>
<dbReference type="InterPro" id="IPR011333">
    <property type="entry name" value="SKP1/BTB/POZ_sf"/>
</dbReference>
<evidence type="ECO:0000313" key="5">
    <source>
        <dbReference type="EnsemblMetazoa" id="ISCW019390-PA"/>
    </source>
</evidence>
<sequence>MGDRCRCCRRSFRGSSSRAISTLPHARSPHTQTSLGCSLPPLGALPSAPDISLCDDRRDVVVLVGPEERRFPAHEKELRKSPVLDNLLRHAQRVGDGCAVAELRLPKMQPDVFVKLLAFLYSQEVYLDCVASTLALVHAADEYMVPELFTWCLNYLLTHVDADNVLEVLTQLSLITGKVEPQENLLNEVKDRCRDLIDLNAEWLLSSDQFCDLPQPLVTDLVARSSLRVKSEISVANALVRWATQACLKQRLDPTPEHRRALLGEDAIHVRFFQLNEEFLRDPVAQSLLETRDLKLVLDYMNKRLKAEQLPQHLRYNLGLCERRLAALKGPVQGISKPGNHLKVAAPRQRKTVCQRFKKGFGTVAWAVIAFLD</sequence>
<dbReference type="HOGENOM" id="CLU_742454_0_0_1"/>
<evidence type="ECO:0000256" key="1">
    <source>
        <dbReference type="ARBA" id="ARBA00004906"/>
    </source>
</evidence>
<reference evidence="4 6" key="1">
    <citation type="submission" date="2008-03" db="EMBL/GenBank/DDBJ databases">
        <title>Annotation of Ixodes scapularis.</title>
        <authorList>
            <consortium name="Ixodes scapularis Genome Project Consortium"/>
            <person name="Caler E."/>
            <person name="Hannick L.I."/>
            <person name="Bidwell S."/>
            <person name="Joardar V."/>
            <person name="Thiagarajan M."/>
            <person name="Amedeo P."/>
            <person name="Galinsky K.J."/>
            <person name="Schobel S."/>
            <person name="Inman J."/>
            <person name="Hostetler J."/>
            <person name="Miller J."/>
            <person name="Hammond M."/>
            <person name="Megy K."/>
            <person name="Lawson D."/>
            <person name="Kodira C."/>
            <person name="Sutton G."/>
            <person name="Meyer J."/>
            <person name="Hill C.A."/>
            <person name="Birren B."/>
            <person name="Nene V."/>
            <person name="Collins F."/>
            <person name="Alarcon-Chaidez F."/>
            <person name="Wikel S."/>
            <person name="Strausberg R."/>
        </authorList>
    </citation>
    <scope>NUCLEOTIDE SEQUENCE [LARGE SCALE GENOMIC DNA]</scope>
    <source>
        <strain evidence="6">Wikel</strain>
        <strain evidence="4">Wikel colony</strain>
    </source>
</reference>
<dbReference type="EMBL" id="ABJB010652417">
    <property type="status" value="NOT_ANNOTATED_CDS"/>
    <property type="molecule type" value="Genomic_DNA"/>
</dbReference>
<dbReference type="SMART" id="SM00875">
    <property type="entry name" value="BACK"/>
    <property type="match status" value="1"/>
</dbReference>
<dbReference type="EMBL" id="ABJB010162161">
    <property type="status" value="NOT_ANNOTATED_CDS"/>
    <property type="molecule type" value="Genomic_DNA"/>
</dbReference>
<proteinExistence type="predicted"/>
<evidence type="ECO:0000313" key="4">
    <source>
        <dbReference type="EMBL" id="EEC09909.1"/>
    </source>
</evidence>
<dbReference type="SUPFAM" id="SSF54695">
    <property type="entry name" value="POZ domain"/>
    <property type="match status" value="1"/>
</dbReference>
<dbReference type="Gene3D" id="1.25.40.420">
    <property type="match status" value="1"/>
</dbReference>
<keyword evidence="6" id="KW-1185">Reference proteome</keyword>
<dbReference type="EMBL" id="ABJB010153015">
    <property type="status" value="NOT_ANNOTATED_CDS"/>
    <property type="molecule type" value="Genomic_DNA"/>
</dbReference>
<gene>
    <name evidence="5" type="primary">8031140</name>
    <name evidence="4" type="ORF">IscW_ISCW019390</name>
</gene>
<dbReference type="Pfam" id="PF07707">
    <property type="entry name" value="BACK"/>
    <property type="match status" value="1"/>
</dbReference>
<dbReference type="FunFam" id="1.25.40.420:FF:000008">
    <property type="entry name" value="BTB/POZ domain-containing protein POB1"/>
    <property type="match status" value="1"/>
</dbReference>